<gene>
    <name evidence="5" type="ORF">QQS21_010106</name>
</gene>
<dbReference type="GO" id="GO:0046872">
    <property type="term" value="F:metal ion binding"/>
    <property type="evidence" value="ECO:0007669"/>
    <property type="project" value="UniProtKB-KW"/>
</dbReference>
<dbReference type="Gene3D" id="2.60.120.330">
    <property type="entry name" value="B-lactam Antibiotic, Isopenicillin N Synthase, Chain"/>
    <property type="match status" value="1"/>
</dbReference>
<dbReference type="Pfam" id="PF03171">
    <property type="entry name" value="2OG-FeII_Oxy"/>
    <property type="match status" value="1"/>
</dbReference>
<evidence type="ECO:0000256" key="3">
    <source>
        <dbReference type="RuleBase" id="RU003682"/>
    </source>
</evidence>
<dbReference type="PROSITE" id="PS51471">
    <property type="entry name" value="FE2OG_OXY"/>
    <property type="match status" value="1"/>
</dbReference>
<dbReference type="InterPro" id="IPR027443">
    <property type="entry name" value="IPNS-like_sf"/>
</dbReference>
<dbReference type="Pfam" id="PF14226">
    <property type="entry name" value="DIOX_N"/>
    <property type="match status" value="1"/>
</dbReference>
<organism evidence="5 6">
    <name type="scientific">Conoideocrella luteorostrata</name>
    <dbReference type="NCBI Taxonomy" id="1105319"/>
    <lineage>
        <taxon>Eukaryota</taxon>
        <taxon>Fungi</taxon>
        <taxon>Dikarya</taxon>
        <taxon>Ascomycota</taxon>
        <taxon>Pezizomycotina</taxon>
        <taxon>Sordariomycetes</taxon>
        <taxon>Hypocreomycetidae</taxon>
        <taxon>Hypocreales</taxon>
        <taxon>Clavicipitaceae</taxon>
        <taxon>Conoideocrella</taxon>
    </lineage>
</organism>
<evidence type="ECO:0000259" key="4">
    <source>
        <dbReference type="PROSITE" id="PS51471"/>
    </source>
</evidence>
<dbReference type="AlphaFoldDB" id="A0AAJ0CGN5"/>
<dbReference type="InterPro" id="IPR005123">
    <property type="entry name" value="Oxoglu/Fe-dep_dioxygenase_dom"/>
</dbReference>
<dbReference type="SUPFAM" id="SSF51197">
    <property type="entry name" value="Clavaminate synthase-like"/>
    <property type="match status" value="1"/>
</dbReference>
<evidence type="ECO:0000313" key="5">
    <source>
        <dbReference type="EMBL" id="KAK2592187.1"/>
    </source>
</evidence>
<name>A0AAJ0CGN5_9HYPO</name>
<dbReference type="GO" id="GO:0044283">
    <property type="term" value="P:small molecule biosynthetic process"/>
    <property type="evidence" value="ECO:0007669"/>
    <property type="project" value="UniProtKB-ARBA"/>
</dbReference>
<keyword evidence="2" id="KW-0223">Dioxygenase</keyword>
<dbReference type="InterPro" id="IPR050231">
    <property type="entry name" value="Iron_ascorbate_oxido_reductase"/>
</dbReference>
<comment type="caution">
    <text evidence="5">The sequence shown here is derived from an EMBL/GenBank/DDBJ whole genome shotgun (WGS) entry which is preliminary data.</text>
</comment>
<feature type="domain" description="Fe2OG dioxygenase" evidence="4">
    <location>
        <begin position="217"/>
        <end position="339"/>
    </location>
</feature>
<dbReference type="GO" id="GO:0051213">
    <property type="term" value="F:dioxygenase activity"/>
    <property type="evidence" value="ECO:0007669"/>
    <property type="project" value="UniProtKB-KW"/>
</dbReference>
<dbReference type="PANTHER" id="PTHR47990">
    <property type="entry name" value="2-OXOGLUTARATE (2OG) AND FE(II)-DEPENDENT OXYGENASE SUPERFAMILY PROTEIN-RELATED"/>
    <property type="match status" value="1"/>
</dbReference>
<dbReference type="InterPro" id="IPR026992">
    <property type="entry name" value="DIOX_N"/>
</dbReference>
<keyword evidence="3" id="KW-0479">Metal-binding</keyword>
<proteinExistence type="inferred from homology"/>
<sequence>MAAAAVNSLRASTPYLAGMAKSLPMAASSITQRTSQPPPSKTTMPPGFTATMGQLETFELPDKVSDTLSNRIMADAMINAWKKDGILQIAMSPAQQRRYDEAAAASKRFFRSTPAKKRACVNDSSFSGYVASGEEMTAGIADYSEIFTVTKDLDPNDPRVRAEWPCHGPCPWPDQNMGNSMKNYMADLSVSGETMLQMIELGLNVPQGSLTKYTQDGWHHMRVLRFPSRSRTNGKGKAGRGIGSHTDYGLLVIAAQDEVGGLFIRPPYQGESFANWKQSAAGMREDESGWVYVPPVPGVFTVFPGDMMQYMTNNFLQSTPHKVGLNVRERFAFAYFQEPNFKSVIKPLPGYNAGQEPTEGIHYGTHFTNMALRNYPDRISTKKLRKDGRCSMLEQDELRSDMNV</sequence>
<dbReference type="Proteomes" id="UP001251528">
    <property type="component" value="Unassembled WGS sequence"/>
</dbReference>
<evidence type="ECO:0000256" key="1">
    <source>
        <dbReference type="ARBA" id="ARBA00008056"/>
    </source>
</evidence>
<dbReference type="InterPro" id="IPR044861">
    <property type="entry name" value="IPNS-like_FE2OG_OXY"/>
</dbReference>
<accession>A0AAJ0CGN5</accession>
<evidence type="ECO:0000256" key="2">
    <source>
        <dbReference type="ARBA" id="ARBA00022964"/>
    </source>
</evidence>
<evidence type="ECO:0000313" key="6">
    <source>
        <dbReference type="Proteomes" id="UP001251528"/>
    </source>
</evidence>
<reference evidence="5" key="1">
    <citation type="submission" date="2023-06" db="EMBL/GenBank/DDBJ databases">
        <title>Conoideocrella luteorostrata (Hypocreales: Clavicipitaceae), a potential biocontrol fungus for elongate hemlock scale in United States Christmas tree production areas.</title>
        <authorList>
            <person name="Barrett H."/>
            <person name="Lovett B."/>
            <person name="Macias A.M."/>
            <person name="Stajich J.E."/>
            <person name="Kasson M.T."/>
        </authorList>
    </citation>
    <scope>NUCLEOTIDE SEQUENCE</scope>
    <source>
        <strain evidence="5">ARSEF 14590</strain>
    </source>
</reference>
<keyword evidence="3" id="KW-0560">Oxidoreductase</keyword>
<protein>
    <recommendedName>
        <fullName evidence="4">Fe2OG dioxygenase domain-containing protein</fullName>
    </recommendedName>
</protein>
<dbReference type="EMBL" id="JASWJB010000281">
    <property type="protein sequence ID" value="KAK2592187.1"/>
    <property type="molecule type" value="Genomic_DNA"/>
</dbReference>
<keyword evidence="3" id="KW-0408">Iron</keyword>
<keyword evidence="6" id="KW-1185">Reference proteome</keyword>
<comment type="similarity">
    <text evidence="1 3">Belongs to the iron/ascorbate-dependent oxidoreductase family.</text>
</comment>